<accession>U7PJP1</accession>
<name>U7PJP1_SPOS1</name>
<feature type="region of interest" description="Disordered" evidence="1">
    <location>
        <begin position="70"/>
        <end position="91"/>
    </location>
</feature>
<gene>
    <name evidence="2" type="ORF">HMPREF1624_08351</name>
</gene>
<evidence type="ECO:0000313" key="3">
    <source>
        <dbReference type="Proteomes" id="UP000018087"/>
    </source>
</evidence>
<proteinExistence type="predicted"/>
<feature type="region of interest" description="Disordered" evidence="1">
    <location>
        <begin position="1"/>
        <end position="55"/>
    </location>
</feature>
<evidence type="ECO:0000313" key="2">
    <source>
        <dbReference type="EMBL" id="ERS95141.1"/>
    </source>
</evidence>
<dbReference type="OrthoDB" id="10413243at2759"/>
<organism evidence="2 3">
    <name type="scientific">Sporothrix schenckii (strain ATCC 58251 / de Perez 2211183)</name>
    <name type="common">Rose-picker's disease fungus</name>
    <dbReference type="NCBI Taxonomy" id="1391915"/>
    <lineage>
        <taxon>Eukaryota</taxon>
        <taxon>Fungi</taxon>
        <taxon>Dikarya</taxon>
        <taxon>Ascomycota</taxon>
        <taxon>Pezizomycotina</taxon>
        <taxon>Sordariomycetes</taxon>
        <taxon>Sordariomycetidae</taxon>
        <taxon>Ophiostomatales</taxon>
        <taxon>Ophiostomataceae</taxon>
        <taxon>Sporothrix</taxon>
    </lineage>
</organism>
<feature type="compositionally biased region" description="Basic and acidic residues" evidence="1">
    <location>
        <begin position="8"/>
        <end position="18"/>
    </location>
</feature>
<reference evidence="3" key="1">
    <citation type="journal article" date="2014" name="Genome Announc.">
        <title>Genome sequence of the pathogenic fungus Sporothrix schenckii (ATCC 58251).</title>
        <authorList>
            <person name="Cuomo C.A."/>
            <person name="Rodriguez-Del Valle N."/>
            <person name="Perez-Sanchez L."/>
            <person name="Abouelleil A."/>
            <person name="Goldberg J."/>
            <person name="Young S."/>
            <person name="Zeng Q."/>
            <person name="Birren B.W."/>
        </authorList>
    </citation>
    <scope>NUCLEOTIDE SEQUENCE [LARGE SCALE GENOMIC DNA]</scope>
    <source>
        <strain evidence="3">ATCC 58251 / de Perez 2211183</strain>
    </source>
</reference>
<dbReference type="EMBL" id="KI440855">
    <property type="protein sequence ID" value="ERS95141.1"/>
    <property type="molecule type" value="Genomic_DNA"/>
</dbReference>
<dbReference type="AlphaFoldDB" id="U7PJP1"/>
<keyword evidence="3" id="KW-1185">Reference proteome</keyword>
<evidence type="ECO:0000256" key="1">
    <source>
        <dbReference type="SAM" id="MobiDB-lite"/>
    </source>
</evidence>
<dbReference type="HOGENOM" id="CLU_918817_0_0_1"/>
<dbReference type="eggNOG" id="ENOG502RQTF">
    <property type="taxonomic scope" value="Eukaryota"/>
</dbReference>
<feature type="region of interest" description="Disordered" evidence="1">
    <location>
        <begin position="164"/>
        <end position="201"/>
    </location>
</feature>
<feature type="compositionally biased region" description="Low complexity" evidence="1">
    <location>
        <begin position="166"/>
        <end position="196"/>
    </location>
</feature>
<dbReference type="Proteomes" id="UP000018087">
    <property type="component" value="Unassembled WGS sequence"/>
</dbReference>
<protein>
    <submittedName>
        <fullName evidence="2">Uncharacterized protein</fullName>
    </submittedName>
</protein>
<sequence length="303" mass="32268">MPRTVAPKHGELSGSDRRGYRRNAWHNDRHLSRSRSKHTYSKDDSDDVDSEEESTKKTSMGFFSIFVHNLTAPQEKPDRRRSRARSPSALSYHAPVATAEYAPAAPRAAHAFAAGSAAPNAAAAALHTPPGTQVPACAVPASMIPPPTISRAPVRSIAQPRDNIPRHPAVATAPAHPAGGPVPANTGTTAGRTTATPPCSTPREEVDIVIHNLHTNAPGTSRAVRTKPMAVLLSHMMSIIGREGVLLHSVAATAHSITIVLEDGTLWTKRKGGFRDFVNELLAMEAVDGNGSVVTHDDHIMAH</sequence>